<sequence length="56" mass="6249">MRKTRYCWASGVAESGQVDTKSWVAPGVNRLVFVELKPGKRVVGYPWPVGRLSLCI</sequence>
<protein>
    <submittedName>
        <fullName evidence="1">Uncharacterized protein</fullName>
    </submittedName>
</protein>
<accession>A0ABD3F2Z7</accession>
<dbReference type="AlphaFoldDB" id="A0ABD3F2Z7"/>
<evidence type="ECO:0000313" key="1">
    <source>
        <dbReference type="EMBL" id="KAL3661187.1"/>
    </source>
</evidence>
<reference evidence="1 2" key="1">
    <citation type="submission" date="2024-09" db="EMBL/GenBank/DDBJ databases">
        <title>Genome sequencing and assembly of Phytophthora oleae, isolate VK10A, causative agent of rot of olive drupes.</title>
        <authorList>
            <person name="Conti Taguali S."/>
            <person name="Riolo M."/>
            <person name="La Spada F."/>
            <person name="Cacciola S.O."/>
            <person name="Dionisio G."/>
        </authorList>
    </citation>
    <scope>NUCLEOTIDE SEQUENCE [LARGE SCALE GENOMIC DNA]</scope>
    <source>
        <strain evidence="1 2">VK10A</strain>
    </source>
</reference>
<proteinExistence type="predicted"/>
<keyword evidence="2" id="KW-1185">Reference proteome</keyword>
<organism evidence="1 2">
    <name type="scientific">Phytophthora oleae</name>
    <dbReference type="NCBI Taxonomy" id="2107226"/>
    <lineage>
        <taxon>Eukaryota</taxon>
        <taxon>Sar</taxon>
        <taxon>Stramenopiles</taxon>
        <taxon>Oomycota</taxon>
        <taxon>Peronosporomycetes</taxon>
        <taxon>Peronosporales</taxon>
        <taxon>Peronosporaceae</taxon>
        <taxon>Phytophthora</taxon>
    </lineage>
</organism>
<dbReference type="Proteomes" id="UP001632037">
    <property type="component" value="Unassembled WGS sequence"/>
</dbReference>
<dbReference type="EMBL" id="JBIMZQ010000037">
    <property type="protein sequence ID" value="KAL3661187.1"/>
    <property type="molecule type" value="Genomic_DNA"/>
</dbReference>
<evidence type="ECO:0000313" key="2">
    <source>
        <dbReference type="Proteomes" id="UP001632037"/>
    </source>
</evidence>
<comment type="caution">
    <text evidence="1">The sequence shown here is derived from an EMBL/GenBank/DDBJ whole genome shotgun (WGS) entry which is preliminary data.</text>
</comment>
<gene>
    <name evidence="1" type="ORF">V7S43_013794</name>
</gene>
<name>A0ABD3F2Z7_9STRA</name>